<accession>C7NFV3</accession>
<keyword evidence="2 6" id="KW-0540">Nuclease</keyword>
<proteinExistence type="inferred from homology"/>
<keyword evidence="5 6" id="KW-0460">Magnesium</keyword>
<gene>
    <name evidence="6" type="primary">vapC</name>
    <name evidence="8" type="ordered locus">Ksed_24970</name>
</gene>
<evidence type="ECO:0000256" key="3">
    <source>
        <dbReference type="ARBA" id="ARBA00022723"/>
    </source>
</evidence>
<evidence type="ECO:0000256" key="1">
    <source>
        <dbReference type="ARBA" id="ARBA00022649"/>
    </source>
</evidence>
<keyword evidence="1 6" id="KW-1277">Toxin-antitoxin system</keyword>
<evidence type="ECO:0000256" key="4">
    <source>
        <dbReference type="ARBA" id="ARBA00022801"/>
    </source>
</evidence>
<evidence type="ECO:0000313" key="9">
    <source>
        <dbReference type="Proteomes" id="UP000006666"/>
    </source>
</evidence>
<dbReference type="eggNOG" id="COG5611">
    <property type="taxonomic scope" value="Bacteria"/>
</dbReference>
<dbReference type="InterPro" id="IPR022907">
    <property type="entry name" value="VapC_family"/>
</dbReference>
<dbReference type="PANTHER" id="PTHR39664:SF2">
    <property type="entry name" value="NUCLEIC ACID-BINDING PROTEIN, CONTAINING PIN DOMAIN-RELATED"/>
    <property type="match status" value="1"/>
</dbReference>
<evidence type="ECO:0000313" key="8">
    <source>
        <dbReference type="EMBL" id="ACV07461.1"/>
    </source>
</evidence>
<keyword evidence="3 6" id="KW-0479">Metal-binding</keyword>
<dbReference type="AlphaFoldDB" id="C7NFV3"/>
<comment type="cofactor">
    <cofactor evidence="6">
        <name>Mg(2+)</name>
        <dbReference type="ChEBI" id="CHEBI:18420"/>
    </cofactor>
</comment>
<evidence type="ECO:0000259" key="7">
    <source>
        <dbReference type="Pfam" id="PF01850"/>
    </source>
</evidence>
<dbReference type="Gene3D" id="3.40.50.1010">
    <property type="entry name" value="5'-nuclease"/>
    <property type="match status" value="1"/>
</dbReference>
<dbReference type="PANTHER" id="PTHR39664">
    <property type="match status" value="1"/>
</dbReference>
<dbReference type="GO" id="GO:0016787">
    <property type="term" value="F:hydrolase activity"/>
    <property type="evidence" value="ECO:0007669"/>
    <property type="project" value="UniProtKB-KW"/>
</dbReference>
<dbReference type="HAMAP" id="MF_00265">
    <property type="entry name" value="VapC_Nob1"/>
    <property type="match status" value="1"/>
</dbReference>
<reference evidence="8 9" key="1">
    <citation type="journal article" date="2009" name="Stand. Genomic Sci.">
        <title>Complete genome sequence of Kytococcus sedentarius type strain (541).</title>
        <authorList>
            <person name="Sims D."/>
            <person name="Brettin T."/>
            <person name="Detter J.C."/>
            <person name="Han C."/>
            <person name="Lapidus A."/>
            <person name="Copeland A."/>
            <person name="Glavina Del Rio T."/>
            <person name="Nolan M."/>
            <person name="Chen F."/>
            <person name="Lucas S."/>
            <person name="Tice H."/>
            <person name="Cheng J.F."/>
            <person name="Bruce D."/>
            <person name="Goodwin L."/>
            <person name="Pitluck S."/>
            <person name="Ovchinnikova G."/>
            <person name="Pati A."/>
            <person name="Ivanova N."/>
            <person name="Mavrommatis K."/>
            <person name="Chen A."/>
            <person name="Palaniappan K."/>
            <person name="D'haeseleer P."/>
            <person name="Chain P."/>
            <person name="Bristow J."/>
            <person name="Eisen J.A."/>
            <person name="Markowitz V."/>
            <person name="Hugenholtz P."/>
            <person name="Schneider S."/>
            <person name="Goker M."/>
            <person name="Pukall R."/>
            <person name="Kyrpides N.C."/>
            <person name="Klenk H.P."/>
        </authorList>
    </citation>
    <scope>NUCLEOTIDE SEQUENCE [LARGE SCALE GENOMIC DNA]</scope>
    <source>
        <strain evidence="9">ATCC 14392 / DSM 20547 / JCM 11482 / CCUG 33030 / NBRC 15357 / NCTC 11040 / CCM 314 / 541</strain>
    </source>
</reference>
<name>C7NFV3_KYTSD</name>
<feature type="binding site" evidence="6">
    <location>
        <position position="98"/>
    </location>
    <ligand>
        <name>Mg(2+)</name>
        <dbReference type="ChEBI" id="CHEBI:18420"/>
    </ligand>
</feature>
<feature type="binding site" evidence="6">
    <location>
        <position position="5"/>
    </location>
    <ligand>
        <name>Mg(2+)</name>
        <dbReference type="ChEBI" id="CHEBI:18420"/>
    </ligand>
</feature>
<keyword evidence="9" id="KW-1185">Reference proteome</keyword>
<dbReference type="EMBL" id="CP001686">
    <property type="protein sequence ID" value="ACV07461.1"/>
    <property type="molecule type" value="Genomic_DNA"/>
</dbReference>
<comment type="similarity">
    <text evidence="6">Belongs to the PINc/VapC protein family.</text>
</comment>
<dbReference type="STRING" id="478801.Ksed_24970"/>
<dbReference type="RefSeq" id="WP_015780387.1">
    <property type="nucleotide sequence ID" value="NC_013169.1"/>
</dbReference>
<dbReference type="HOGENOM" id="CLU_121449_0_1_11"/>
<dbReference type="GO" id="GO:0000287">
    <property type="term" value="F:magnesium ion binding"/>
    <property type="evidence" value="ECO:0007669"/>
    <property type="project" value="UniProtKB-UniRule"/>
</dbReference>
<dbReference type="CDD" id="cd18683">
    <property type="entry name" value="PIN_VapC-like"/>
    <property type="match status" value="1"/>
</dbReference>
<dbReference type="InterPro" id="IPR002716">
    <property type="entry name" value="PIN_dom"/>
</dbReference>
<evidence type="ECO:0000256" key="5">
    <source>
        <dbReference type="ARBA" id="ARBA00022842"/>
    </source>
</evidence>
<dbReference type="InterPro" id="IPR029060">
    <property type="entry name" value="PIN-like_dom_sf"/>
</dbReference>
<evidence type="ECO:0000256" key="6">
    <source>
        <dbReference type="HAMAP-Rule" id="MF_00265"/>
    </source>
</evidence>
<organism evidence="8 9">
    <name type="scientific">Kytococcus sedentarius (strain ATCC 14392 / DSM 20547 / JCM 11482 / CCUG 33030 / NBRC 15357 / NCTC 11040 / CCM 314 / 541)</name>
    <name type="common">Micrococcus sedentarius</name>
    <dbReference type="NCBI Taxonomy" id="478801"/>
    <lineage>
        <taxon>Bacteria</taxon>
        <taxon>Bacillati</taxon>
        <taxon>Actinomycetota</taxon>
        <taxon>Actinomycetes</taxon>
        <taxon>Micrococcales</taxon>
        <taxon>Kytococcaceae</taxon>
        <taxon>Kytococcus</taxon>
    </lineage>
</organism>
<protein>
    <recommendedName>
        <fullName evidence="6">Ribonuclease VapC</fullName>
        <shortName evidence="6">RNase VapC</shortName>
        <ecNumber evidence="6">3.1.-.-</ecNumber>
    </recommendedName>
    <alternativeName>
        <fullName evidence="6">Toxin VapC</fullName>
    </alternativeName>
</protein>
<dbReference type="KEGG" id="kse:Ksed_24970"/>
<keyword evidence="6" id="KW-0800">Toxin</keyword>
<dbReference type="Pfam" id="PF01850">
    <property type="entry name" value="PIN"/>
    <property type="match status" value="1"/>
</dbReference>
<dbReference type="SUPFAM" id="SSF88723">
    <property type="entry name" value="PIN domain-like"/>
    <property type="match status" value="1"/>
</dbReference>
<evidence type="ECO:0000256" key="2">
    <source>
        <dbReference type="ARBA" id="ARBA00022722"/>
    </source>
</evidence>
<feature type="domain" description="PIN" evidence="7">
    <location>
        <begin position="2"/>
        <end position="123"/>
    </location>
</feature>
<dbReference type="EC" id="3.1.-.-" evidence="6"/>
<comment type="function">
    <text evidence="6">Toxic component of a toxin-antitoxin (TA) system. An RNase.</text>
</comment>
<dbReference type="GO" id="GO:0090729">
    <property type="term" value="F:toxin activity"/>
    <property type="evidence" value="ECO:0007669"/>
    <property type="project" value="UniProtKB-KW"/>
</dbReference>
<keyword evidence="4 6" id="KW-0378">Hydrolase</keyword>
<sequence length="134" mass="14318">MIALDTNVLVRLLVQDDEEQSRLAREVAAGITPADPAFVAVVVWVESFWVLTRAYDLPAAQVLGAFSDLLDRDEVCSEAPRAVAQAVVGARGGADFADALIDAVATGHGCAEVVSFDRRAQRRLGWIDPAELLG</sequence>
<dbReference type="GO" id="GO:0004540">
    <property type="term" value="F:RNA nuclease activity"/>
    <property type="evidence" value="ECO:0007669"/>
    <property type="project" value="InterPro"/>
</dbReference>
<dbReference type="Proteomes" id="UP000006666">
    <property type="component" value="Chromosome"/>
</dbReference>